<dbReference type="OrthoDB" id="964745at2"/>
<keyword evidence="1 2" id="KW-0732">Signal</keyword>
<dbReference type="Proteomes" id="UP000435357">
    <property type="component" value="Unassembled WGS sequence"/>
</dbReference>
<keyword evidence="5" id="KW-1185">Reference proteome</keyword>
<reference evidence="4 5" key="1">
    <citation type="submission" date="2019-09" db="EMBL/GenBank/DDBJ databases">
        <title>Genomes of Cryomorphaceae.</title>
        <authorList>
            <person name="Bowman J.P."/>
        </authorList>
    </citation>
    <scope>NUCLEOTIDE SEQUENCE [LARGE SCALE GENOMIC DNA]</scope>
    <source>
        <strain evidence="4 5">KCTC 52047</strain>
    </source>
</reference>
<evidence type="ECO:0000256" key="2">
    <source>
        <dbReference type="SAM" id="SignalP"/>
    </source>
</evidence>
<gene>
    <name evidence="4" type="ORF">F3059_04180</name>
</gene>
<feature type="signal peptide" evidence="2">
    <location>
        <begin position="1"/>
        <end position="19"/>
    </location>
</feature>
<dbReference type="RefSeq" id="WP_151166798.1">
    <property type="nucleotide sequence ID" value="NZ_WACR01000003.1"/>
</dbReference>
<comment type="caution">
    <text evidence="4">The sequence shown here is derived from an EMBL/GenBank/DDBJ whole genome shotgun (WGS) entry which is preliminary data.</text>
</comment>
<protein>
    <submittedName>
        <fullName evidence="4">T9SS type A sorting domain-containing protein</fullName>
    </submittedName>
</protein>
<proteinExistence type="predicted"/>
<evidence type="ECO:0000313" key="5">
    <source>
        <dbReference type="Proteomes" id="UP000435357"/>
    </source>
</evidence>
<accession>A0A6N6M6C3</accession>
<evidence type="ECO:0000256" key="1">
    <source>
        <dbReference type="ARBA" id="ARBA00022729"/>
    </source>
</evidence>
<sequence length="586" mass="62052">MKKLLLFSMTVLLYFSAFSQSNIDTIAIQDFDGGLPTWNYTGSLAGTQSGFASSATSIPGTPLGISGSTAWHVSSVSSGNTVTFNNTSIPGGYDSVFISFQLSAMNLNGSGGGPDNLDYVLVEYSTDGGTTFTSRIRVRGATSNNSYWPYSASGSAVVDYLPATEVVFQPTSSGLQMTQGISFVQIGFPGSVSQIAARITPRSSSSSDSWLIDNVLLSGKLQCNNTSSSITPTTCDSYMAPSGAVINNSGTHLDTIPNSIGCDSIITINLTVNNSDATTDVVSACESYTWIDGNTYSSNNNTATYTYTNASGCDSVITLDLTILNSTSFTDVQTACNSYTWIDGNTYTTSNNSATDTIVNAAGCDSIVTLDLTILNSTSFTDVQTACDSYTWIDGNTYTTSNNTATDTLVNAAGCDSIITLDLTINAVDVTLSTTNSTLEANANQTVASYQWIDCSDNSLLSDETSQSFTATSSSEYAVIVESTDGCIDTSSCEAVIGTGIFNTNSNSSMYSVYPNPTQGEVTLEFEKELQNISITITNISGQVIQQQTLNNSRFITLQLEGSAGFYFCTISSDNNESQTIRLVKR</sequence>
<evidence type="ECO:0000313" key="4">
    <source>
        <dbReference type="EMBL" id="KAB1065157.1"/>
    </source>
</evidence>
<feature type="domain" description="Secretion system C-terminal sorting" evidence="3">
    <location>
        <begin position="513"/>
        <end position="578"/>
    </location>
</feature>
<name>A0A6N6M6C3_9FLAO</name>
<dbReference type="EMBL" id="WACR01000003">
    <property type="protein sequence ID" value="KAB1065157.1"/>
    <property type="molecule type" value="Genomic_DNA"/>
</dbReference>
<evidence type="ECO:0000259" key="3">
    <source>
        <dbReference type="Pfam" id="PF18962"/>
    </source>
</evidence>
<dbReference type="Pfam" id="PF18962">
    <property type="entry name" value="Por_Secre_tail"/>
    <property type="match status" value="1"/>
</dbReference>
<dbReference type="InterPro" id="IPR026444">
    <property type="entry name" value="Secre_tail"/>
</dbReference>
<dbReference type="AlphaFoldDB" id="A0A6N6M6C3"/>
<organism evidence="4 5">
    <name type="scientific">Salibacter halophilus</name>
    <dbReference type="NCBI Taxonomy" id="1803916"/>
    <lineage>
        <taxon>Bacteria</taxon>
        <taxon>Pseudomonadati</taxon>
        <taxon>Bacteroidota</taxon>
        <taxon>Flavobacteriia</taxon>
        <taxon>Flavobacteriales</taxon>
        <taxon>Salibacteraceae</taxon>
        <taxon>Salibacter</taxon>
    </lineage>
</organism>
<dbReference type="NCBIfam" id="TIGR04183">
    <property type="entry name" value="Por_Secre_tail"/>
    <property type="match status" value="1"/>
</dbReference>
<feature type="chain" id="PRO_5026844850" evidence="2">
    <location>
        <begin position="20"/>
        <end position="586"/>
    </location>
</feature>